<evidence type="ECO:0000313" key="2">
    <source>
        <dbReference type="Proteomes" id="UP000037953"/>
    </source>
</evidence>
<dbReference type="Proteomes" id="UP000037953">
    <property type="component" value="Unassembled WGS sequence"/>
</dbReference>
<reference evidence="2" key="2">
    <citation type="submission" date="2015-09" db="EMBL/GenBank/DDBJ databases">
        <title>Draft genome sequence of a multidrug-resistant Chryseobacterium indologenes isolate from Malaysia.</title>
        <authorList>
            <person name="Yu C.Y."/>
            <person name="Ang G.Y."/>
            <person name="Chan K.-G."/>
        </authorList>
    </citation>
    <scope>NUCLEOTIDE SEQUENCE [LARGE SCALE GENOMIC DNA]</scope>
    <source>
        <strain evidence="2">CI_885</strain>
    </source>
</reference>
<keyword evidence="1" id="KW-0808">Transferase</keyword>
<dbReference type="Gene3D" id="3.90.1530.10">
    <property type="entry name" value="Conserved hypothetical protein from pyrococcus furiosus pfu- 392566-001, ParB domain"/>
    <property type="match status" value="1"/>
</dbReference>
<dbReference type="InterPro" id="IPR036086">
    <property type="entry name" value="ParB/Sulfiredoxin_sf"/>
</dbReference>
<organism evidence="1 2">
    <name type="scientific">Chryseobacterium indologenes</name>
    <name type="common">Flavobacterium indologenes</name>
    <dbReference type="NCBI Taxonomy" id="253"/>
    <lineage>
        <taxon>Bacteria</taxon>
        <taxon>Pseudomonadati</taxon>
        <taxon>Bacteroidota</taxon>
        <taxon>Flavobacteriia</taxon>
        <taxon>Flavobacteriales</taxon>
        <taxon>Weeksellaceae</taxon>
        <taxon>Chryseobacterium group</taxon>
        <taxon>Chryseobacterium</taxon>
    </lineage>
</organism>
<protein>
    <submittedName>
        <fullName evidence="1">DNA methylase</fullName>
    </submittedName>
</protein>
<accession>A0A0N1KTV1</accession>
<dbReference type="GO" id="GO:0032259">
    <property type="term" value="P:methylation"/>
    <property type="evidence" value="ECO:0007669"/>
    <property type="project" value="UniProtKB-KW"/>
</dbReference>
<gene>
    <name evidence="1" type="ORF">AOB46_11340</name>
</gene>
<dbReference type="EMBL" id="LJOD01000006">
    <property type="protein sequence ID" value="KPE51250.1"/>
    <property type="molecule type" value="Genomic_DNA"/>
</dbReference>
<dbReference type="AlphaFoldDB" id="A0A0N1KTV1"/>
<keyword evidence="1" id="KW-0489">Methyltransferase</keyword>
<dbReference type="GO" id="GO:0008168">
    <property type="term" value="F:methyltransferase activity"/>
    <property type="evidence" value="ECO:0007669"/>
    <property type="project" value="UniProtKB-KW"/>
</dbReference>
<sequence>MHNKVKQSETIILKRSEITPADYNPRTITEDARKALKKSIKENGIIGGMVWNKQTGNLVSGHQKLSIADEVNKYEAGNDYDIKVEVIDVDLKKEKELNIFFNSKAVQGEMDYKKLAQIFPDIDASLAGLDDVDISMIEIELPNTDDIEIPSFEPQEEKKINTEYEKAITQELNNTKHVPEASLNEMERKEAAEELTPEEKKAKIKEIKEKVKEGARLDGDPYFTVSFSDYDAKVMFLEYLGFNPEDKFIKGEELQEKIDEVYAS</sequence>
<comment type="caution">
    <text evidence="1">The sequence shown here is derived from an EMBL/GenBank/DDBJ whole genome shotgun (WGS) entry which is preliminary data.</text>
</comment>
<reference evidence="1 2" key="1">
    <citation type="journal article" date="2015" name="Genom Data">
        <title>Draft genome sequence of a multidrug-resistant Chryseobacterium indologenes isolate from Malaysia.</title>
        <authorList>
            <person name="Yu C.Y."/>
            <person name="Ang G.Y."/>
            <person name="Cheng H.J."/>
            <person name="Cheong Y.M."/>
            <person name="Yin W.F."/>
            <person name="Chan K.G."/>
        </authorList>
    </citation>
    <scope>NUCLEOTIDE SEQUENCE [LARGE SCALE GENOMIC DNA]</scope>
    <source>
        <strain evidence="1 2">CI_885</strain>
    </source>
</reference>
<dbReference type="PATRIC" id="fig|253.9.peg.4096"/>
<proteinExistence type="predicted"/>
<dbReference type="SUPFAM" id="SSF110849">
    <property type="entry name" value="ParB/Sulfiredoxin"/>
    <property type="match status" value="1"/>
</dbReference>
<evidence type="ECO:0000313" key="1">
    <source>
        <dbReference type="EMBL" id="KPE51250.1"/>
    </source>
</evidence>
<name>A0A0N1KTV1_CHRID</name>
<dbReference type="OrthoDB" id="1007248at2"/>